<accession>A0A523RND3</accession>
<protein>
    <submittedName>
        <fullName evidence="5">Bifunctional metallophosphatase/5'-nucleotidase</fullName>
    </submittedName>
</protein>
<dbReference type="InterPro" id="IPR029052">
    <property type="entry name" value="Metallo-depent_PP-like"/>
</dbReference>
<dbReference type="PANTHER" id="PTHR11575">
    <property type="entry name" value="5'-NUCLEOTIDASE-RELATED"/>
    <property type="match status" value="1"/>
</dbReference>
<evidence type="ECO:0000259" key="3">
    <source>
        <dbReference type="Pfam" id="PF00149"/>
    </source>
</evidence>
<evidence type="ECO:0000313" key="6">
    <source>
        <dbReference type="Proteomes" id="UP000316360"/>
    </source>
</evidence>
<comment type="similarity">
    <text evidence="2">Belongs to the 5'-nucleotidase family.</text>
</comment>
<dbReference type="EMBL" id="SOKJ01000436">
    <property type="protein sequence ID" value="TET07209.1"/>
    <property type="molecule type" value="Genomic_DNA"/>
</dbReference>
<dbReference type="GO" id="GO:0009166">
    <property type="term" value="P:nucleotide catabolic process"/>
    <property type="evidence" value="ECO:0007669"/>
    <property type="project" value="InterPro"/>
</dbReference>
<dbReference type="PROSITE" id="PS00785">
    <property type="entry name" value="5_NUCLEOTIDASE_1"/>
    <property type="match status" value="1"/>
</dbReference>
<dbReference type="GO" id="GO:0046872">
    <property type="term" value="F:metal ion binding"/>
    <property type="evidence" value="ECO:0007669"/>
    <property type="project" value="InterPro"/>
</dbReference>
<dbReference type="Proteomes" id="UP000316360">
    <property type="component" value="Unassembled WGS sequence"/>
</dbReference>
<evidence type="ECO:0000313" key="5">
    <source>
        <dbReference type="EMBL" id="TET07209.1"/>
    </source>
</evidence>
<dbReference type="InterPro" id="IPR004843">
    <property type="entry name" value="Calcineurin-like_PHP"/>
</dbReference>
<dbReference type="Gene3D" id="3.60.21.10">
    <property type="match status" value="1"/>
</dbReference>
<evidence type="ECO:0000256" key="1">
    <source>
        <dbReference type="ARBA" id="ARBA00022729"/>
    </source>
</evidence>
<dbReference type="Pfam" id="PF00149">
    <property type="entry name" value="Metallophos"/>
    <property type="match status" value="1"/>
</dbReference>
<name>A0A523RND3_UNCAE</name>
<keyword evidence="2" id="KW-0378">Hydrolase</keyword>
<dbReference type="PANTHER" id="PTHR11575:SF24">
    <property type="entry name" value="5'-NUCLEOTIDASE"/>
    <property type="match status" value="1"/>
</dbReference>
<dbReference type="GO" id="GO:0016788">
    <property type="term" value="F:hydrolase activity, acting on ester bonds"/>
    <property type="evidence" value="ECO:0007669"/>
    <property type="project" value="InterPro"/>
</dbReference>
<gene>
    <name evidence="5" type="ORF">E3J84_07685</name>
</gene>
<proteinExistence type="inferred from homology"/>
<dbReference type="InterPro" id="IPR006179">
    <property type="entry name" value="5_nucleotidase/apyrase"/>
</dbReference>
<comment type="caution">
    <text evidence="5">The sequence shown here is derived from an EMBL/GenBank/DDBJ whole genome shotgun (WGS) entry which is preliminary data.</text>
</comment>
<dbReference type="PRINTS" id="PR01607">
    <property type="entry name" value="APYRASEFAMLY"/>
</dbReference>
<sequence>MKILEKRVYWLIPIAALTLLSVFTGVALGQKSNLLTILHTNDIHSHLGRFPHLTTKIKEIRKAKALEEEPVLLLDSGDFLVGTLYNFLTPTLSPELTLMNTLGYDTTTLGNHEFDGSPQGLAKAINIARINGGGSTVPIVASNIQFNPFDSRDNELKELYDGGVIQNYLIKIMSNGIKVGIIGLLGKVAEQLSPYRAPLRFKHTREFIQDIVNGLRAKGVDLVVCLSHSGLDEDKELAKLIKGIDIIIAGHCHAALSEPLRVDDTLIVEAGSYTEYLGKLELSIDGGKVFLRSYQLIPIDDRIESDPGIQRAIDEYRKNIDEEILSPMGLAFASPVAETDFDLMAETELIAETNLGDLVTDAMRFAIDRYQPEDPVDFIFEPTGFIRGNILKSDTGIIETSDAFRVMSLGIGPDKRPGYPVVSFYLNIQEIKKIFELSTYLLLTRGKEYLLQVSGLRFWYNPLRPIFRKIIRIEKWDSNISQYVPLDTLETATLYKVGTNLGLVSVFFSYRYIPGLSIIPKDKDGNYILPHRAPGKAQILVDKDPINSGVQELKEWEAFIEYLSHLPDLDGNSIPDIPGQYAQPQSRINLLPENILKYEAQKKTPWIAMGAALILPSLGHSYAEHPGGLKFLFLEIGSLLLMSQESTKDLGLLGLIAFKIWECKDAYEAVINYNKELAKKYHIKFSLNQDGIDLGLNYEF</sequence>
<dbReference type="SUPFAM" id="SSF56300">
    <property type="entry name" value="Metallo-dependent phosphatases"/>
    <property type="match status" value="1"/>
</dbReference>
<dbReference type="SUPFAM" id="SSF55816">
    <property type="entry name" value="5'-nucleotidase (syn. UDP-sugar hydrolase), C-terminal domain"/>
    <property type="match status" value="1"/>
</dbReference>
<dbReference type="CDD" id="cd00845">
    <property type="entry name" value="MPP_UshA_N_like"/>
    <property type="match status" value="1"/>
</dbReference>
<dbReference type="GO" id="GO:0000166">
    <property type="term" value="F:nucleotide binding"/>
    <property type="evidence" value="ECO:0007669"/>
    <property type="project" value="UniProtKB-KW"/>
</dbReference>
<feature type="domain" description="5'-Nucleotidase C-terminal" evidence="4">
    <location>
        <begin position="340"/>
        <end position="500"/>
    </location>
</feature>
<evidence type="ECO:0000256" key="2">
    <source>
        <dbReference type="RuleBase" id="RU362119"/>
    </source>
</evidence>
<dbReference type="InterPro" id="IPR008334">
    <property type="entry name" value="5'-Nucleotdase_C"/>
</dbReference>
<feature type="domain" description="Calcineurin-like phosphoesterase" evidence="3">
    <location>
        <begin position="36"/>
        <end position="254"/>
    </location>
</feature>
<keyword evidence="2" id="KW-0547">Nucleotide-binding</keyword>
<reference evidence="5 6" key="1">
    <citation type="submission" date="2019-03" db="EMBL/GenBank/DDBJ databases">
        <title>Metabolic potential of uncultured bacteria and archaea associated with petroleum seepage in deep-sea sediments.</title>
        <authorList>
            <person name="Dong X."/>
            <person name="Hubert C."/>
        </authorList>
    </citation>
    <scope>NUCLEOTIDE SEQUENCE [LARGE SCALE GENOMIC DNA]</scope>
    <source>
        <strain evidence="5">E44_bin7</strain>
    </source>
</reference>
<dbReference type="Gene3D" id="3.90.780.10">
    <property type="entry name" value="5'-Nucleotidase, C-terminal domain"/>
    <property type="match status" value="1"/>
</dbReference>
<keyword evidence="1" id="KW-0732">Signal</keyword>
<evidence type="ECO:0000259" key="4">
    <source>
        <dbReference type="Pfam" id="PF02872"/>
    </source>
</evidence>
<dbReference type="PROSITE" id="PS00786">
    <property type="entry name" value="5_NUCLEOTIDASE_2"/>
    <property type="match status" value="1"/>
</dbReference>
<dbReference type="Pfam" id="PF02872">
    <property type="entry name" value="5_nucleotid_C"/>
    <property type="match status" value="1"/>
</dbReference>
<organism evidence="5 6">
    <name type="scientific">Aerophobetes bacterium</name>
    <dbReference type="NCBI Taxonomy" id="2030807"/>
    <lineage>
        <taxon>Bacteria</taxon>
        <taxon>Candidatus Aerophobota</taxon>
    </lineage>
</organism>
<dbReference type="InterPro" id="IPR036907">
    <property type="entry name" value="5'-Nucleotdase_C_sf"/>
</dbReference>
<dbReference type="AlphaFoldDB" id="A0A523RND3"/>
<dbReference type="GO" id="GO:0030288">
    <property type="term" value="C:outer membrane-bounded periplasmic space"/>
    <property type="evidence" value="ECO:0007669"/>
    <property type="project" value="TreeGrafter"/>
</dbReference>
<dbReference type="InterPro" id="IPR006146">
    <property type="entry name" value="5'-Nucleotdase_CS"/>
</dbReference>